<geneLocation type="plasmid" evidence="14">
    <name>pvp-r2lc02</name>
</geneLocation>
<evidence type="ECO:0000256" key="5">
    <source>
        <dbReference type="ARBA" id="ARBA00022741"/>
    </source>
</evidence>
<keyword evidence="13" id="KW-0614">Plasmid</keyword>
<dbReference type="PANTHER" id="PTHR42853">
    <property type="entry name" value="ACETYL-COENZYME A CARBOXYLASE CARBOXYL TRANSFERASE SUBUNIT ALPHA"/>
    <property type="match status" value="1"/>
</dbReference>
<evidence type="ECO:0000256" key="8">
    <source>
        <dbReference type="ARBA" id="ARBA00023098"/>
    </source>
</evidence>
<evidence type="ECO:0000256" key="10">
    <source>
        <dbReference type="ARBA" id="ARBA00049152"/>
    </source>
</evidence>
<comment type="caution">
    <text evidence="13">The sequence shown here is derived from an EMBL/GenBank/DDBJ whole genome shotgun (WGS) entry which is preliminary data.</text>
</comment>
<evidence type="ECO:0000313" key="13">
    <source>
        <dbReference type="EMBL" id="RMX26572.1"/>
    </source>
</evidence>
<feature type="domain" description="CoA carboxyltransferase C-terminal" evidence="11">
    <location>
        <begin position="1"/>
        <end position="237"/>
    </location>
</feature>
<dbReference type="GO" id="GO:0009317">
    <property type="term" value="C:acetyl-CoA carboxylase complex"/>
    <property type="evidence" value="ECO:0007669"/>
    <property type="project" value="InterPro"/>
</dbReference>
<dbReference type="AlphaFoldDB" id="A0A3M6SGK4"/>
<evidence type="ECO:0000256" key="6">
    <source>
        <dbReference type="ARBA" id="ARBA00022832"/>
    </source>
</evidence>
<evidence type="ECO:0000256" key="2">
    <source>
        <dbReference type="ARBA" id="ARBA00011883"/>
    </source>
</evidence>
<dbReference type="UniPathway" id="UPA00655">
    <property type="reaction ID" value="UER00711"/>
</dbReference>
<dbReference type="Proteomes" id="UP000276940">
    <property type="component" value="Plasmid pVP-R2lc02"/>
</dbReference>
<dbReference type="InterPro" id="IPR011763">
    <property type="entry name" value="COA_CT_C"/>
</dbReference>
<dbReference type="EMBL" id="WJND01000018">
    <property type="protein sequence ID" value="MRG90125.1"/>
    <property type="molecule type" value="Genomic_DNA"/>
</dbReference>
<dbReference type="EC" id="2.1.3.15" evidence="2"/>
<dbReference type="NCBIfam" id="NF041504">
    <property type="entry name" value="AccA_sub"/>
    <property type="match status" value="1"/>
</dbReference>
<reference evidence="12 15" key="2">
    <citation type="submission" date="2019-11" db="EMBL/GenBank/DDBJ databases">
        <title>Draft genome sequence of 12 host-associated Lactobacillus reuteri rodent strains.</title>
        <authorList>
            <person name="Zhang S."/>
            <person name="Ozcam M."/>
            <person name="Van Pijkeren J.P."/>
        </authorList>
    </citation>
    <scope>NUCLEOTIDE SEQUENCE [LARGE SCALE GENOMIC DNA]</scope>
    <source>
        <strain evidence="12 15">N4I</strain>
    </source>
</reference>
<dbReference type="Pfam" id="PF03255">
    <property type="entry name" value="ACCA"/>
    <property type="match status" value="1"/>
</dbReference>
<dbReference type="EMBL" id="PTLS01000016">
    <property type="protein sequence ID" value="RMX26572.1"/>
    <property type="molecule type" value="Genomic_DNA"/>
</dbReference>
<evidence type="ECO:0000256" key="9">
    <source>
        <dbReference type="ARBA" id="ARBA00023160"/>
    </source>
</evidence>
<keyword evidence="9" id="KW-0275">Fatty acid biosynthesis</keyword>
<comment type="pathway">
    <text evidence="1">Lipid metabolism; malonyl-CoA biosynthesis; malonyl-CoA from acetyl-CoA: step 1/1.</text>
</comment>
<gene>
    <name evidence="13" type="ORF">C5O77_01110</name>
    <name evidence="12" type="ORF">GIX76_09055</name>
</gene>
<geneLocation type="plasmid" evidence="13">
    <name>pVP-R2lc02</name>
</geneLocation>
<dbReference type="GO" id="GO:2001295">
    <property type="term" value="P:malonyl-CoA biosynthetic process"/>
    <property type="evidence" value="ECO:0007669"/>
    <property type="project" value="UniProtKB-UniPathway"/>
</dbReference>
<comment type="catalytic activity">
    <reaction evidence="10">
        <text>N(6)-carboxybiotinyl-L-lysyl-[protein] + acetyl-CoA = N(6)-biotinyl-L-lysyl-[protein] + malonyl-CoA</text>
        <dbReference type="Rhea" id="RHEA:54728"/>
        <dbReference type="Rhea" id="RHEA-COMP:10505"/>
        <dbReference type="Rhea" id="RHEA-COMP:10506"/>
        <dbReference type="ChEBI" id="CHEBI:57288"/>
        <dbReference type="ChEBI" id="CHEBI:57384"/>
        <dbReference type="ChEBI" id="CHEBI:83144"/>
        <dbReference type="ChEBI" id="CHEBI:83145"/>
        <dbReference type="EC" id="2.1.3.15"/>
    </reaction>
</comment>
<dbReference type="GO" id="GO:0006633">
    <property type="term" value="P:fatty acid biosynthetic process"/>
    <property type="evidence" value="ECO:0007669"/>
    <property type="project" value="UniProtKB-KW"/>
</dbReference>
<evidence type="ECO:0000256" key="1">
    <source>
        <dbReference type="ARBA" id="ARBA00004956"/>
    </source>
</evidence>
<dbReference type="GO" id="GO:0003989">
    <property type="term" value="F:acetyl-CoA carboxylase activity"/>
    <property type="evidence" value="ECO:0007669"/>
    <property type="project" value="InterPro"/>
</dbReference>
<evidence type="ECO:0000256" key="4">
    <source>
        <dbReference type="ARBA" id="ARBA00022679"/>
    </source>
</evidence>
<dbReference type="PANTHER" id="PTHR42853:SF3">
    <property type="entry name" value="ACETYL-COENZYME A CARBOXYLASE CARBOXYL TRANSFERASE SUBUNIT ALPHA, CHLOROPLASTIC"/>
    <property type="match status" value="1"/>
</dbReference>
<evidence type="ECO:0000256" key="7">
    <source>
        <dbReference type="ARBA" id="ARBA00022840"/>
    </source>
</evidence>
<keyword evidence="6" id="KW-0276">Fatty acid metabolism</keyword>
<reference evidence="13 14" key="1">
    <citation type="journal article" date="2018" name="J Appl Environ Microbiol">
        <title>The gut symbionts Lactobacillus reuteri R2lc and 2010 encode a polyketide synthase cluster that activates the mammalian aryl-hydrocarbon receptor.</title>
        <authorList>
            <person name="Ozcam M."/>
            <person name="Roos S."/>
            <person name="Van Pijkeren J.P."/>
        </authorList>
    </citation>
    <scope>NUCLEOTIDE SEQUENCE [LARGE SCALE GENOMIC DNA]</scope>
    <source>
        <strain evidence="13 14">R2lc</strain>
        <plasmid evidence="13">pVP-R2lc02</plasmid>
        <plasmid evidence="14">pvp-r2lc02</plasmid>
    </source>
</reference>
<evidence type="ECO:0000313" key="14">
    <source>
        <dbReference type="Proteomes" id="UP000276940"/>
    </source>
</evidence>
<name>A0A3M6SGK4_LIMRT</name>
<dbReference type="PRINTS" id="PR01069">
    <property type="entry name" value="ACCCTRFRASEA"/>
</dbReference>
<sequence>MVTGNAMAIVKAARSDSKITAKEIIKEVFSDFIEFHGDRKGTDDPAIFGGLALFSSIPVTVIATNRGETVSEHSSTHFGCPTPGGYRKALRLAKQAAKFNRPIIFLVNTPGAYPGKTAEEQGQGSAIAQNIIQIGQLPVPIITIIYGEGGSGGALALACGDQVWMLENSTYSILSPEGFASILWKDGSRTEEAAELMQITPSVLLRHKIIEGIISESEDHKETCQAVTNVLAKQLHKLMKLSRSDLLIKRKERYRKF</sequence>
<dbReference type="SUPFAM" id="SSF52096">
    <property type="entry name" value="ClpP/crotonase"/>
    <property type="match status" value="1"/>
</dbReference>
<accession>A0A3M6SGK4</accession>
<keyword evidence="4 13" id="KW-0808">Transferase</keyword>
<dbReference type="GO" id="GO:0005524">
    <property type="term" value="F:ATP binding"/>
    <property type="evidence" value="ECO:0007669"/>
    <property type="project" value="UniProtKB-KW"/>
</dbReference>
<dbReference type="GO" id="GO:0016743">
    <property type="term" value="F:carboxyl- or carbamoyltransferase activity"/>
    <property type="evidence" value="ECO:0007669"/>
    <property type="project" value="InterPro"/>
</dbReference>
<keyword evidence="7" id="KW-0067">ATP-binding</keyword>
<evidence type="ECO:0000313" key="12">
    <source>
        <dbReference type="EMBL" id="MRG90125.1"/>
    </source>
</evidence>
<dbReference type="InterPro" id="IPR029045">
    <property type="entry name" value="ClpP/crotonase-like_dom_sf"/>
</dbReference>
<evidence type="ECO:0000256" key="3">
    <source>
        <dbReference type="ARBA" id="ARBA00022516"/>
    </source>
</evidence>
<organism evidence="13 14">
    <name type="scientific">Limosilactobacillus reuteri</name>
    <name type="common">Lactobacillus reuteri</name>
    <dbReference type="NCBI Taxonomy" id="1598"/>
    <lineage>
        <taxon>Bacteria</taxon>
        <taxon>Bacillati</taxon>
        <taxon>Bacillota</taxon>
        <taxon>Bacilli</taxon>
        <taxon>Lactobacillales</taxon>
        <taxon>Lactobacillaceae</taxon>
        <taxon>Limosilactobacillus</taxon>
    </lineage>
</organism>
<protein>
    <recommendedName>
        <fullName evidence="2">acetyl-CoA carboxytransferase</fullName>
        <ecNumber evidence="2">2.1.3.15</ecNumber>
    </recommendedName>
</protein>
<keyword evidence="3" id="KW-0444">Lipid biosynthesis</keyword>
<evidence type="ECO:0000313" key="15">
    <source>
        <dbReference type="Proteomes" id="UP000460207"/>
    </source>
</evidence>
<dbReference type="PROSITE" id="PS50989">
    <property type="entry name" value="COA_CT_CTER"/>
    <property type="match status" value="1"/>
</dbReference>
<dbReference type="InterPro" id="IPR001095">
    <property type="entry name" value="Acetyl_CoA_COase_a_su"/>
</dbReference>
<dbReference type="Gene3D" id="3.90.226.10">
    <property type="entry name" value="2-enoyl-CoA Hydratase, Chain A, domain 1"/>
    <property type="match status" value="1"/>
</dbReference>
<proteinExistence type="predicted"/>
<dbReference type="RefSeq" id="WP_124215901.1">
    <property type="nucleotide sequence ID" value="NZ_CM011640.1"/>
</dbReference>
<keyword evidence="5" id="KW-0547">Nucleotide-binding</keyword>
<keyword evidence="8" id="KW-0443">Lipid metabolism</keyword>
<dbReference type="Proteomes" id="UP000460207">
    <property type="component" value="Unassembled WGS sequence"/>
</dbReference>
<evidence type="ECO:0000259" key="11">
    <source>
        <dbReference type="PROSITE" id="PS50989"/>
    </source>
</evidence>